<dbReference type="PANTHER" id="PTHR24148">
    <property type="entry name" value="ANKYRIN REPEAT DOMAIN-CONTAINING PROTEIN 39 HOMOLOG-RELATED"/>
    <property type="match status" value="1"/>
</dbReference>
<name>A0A4Q4NCB1_ALTAL</name>
<sequence length="555" mass="64191">MERLREPEDDEDTPARSKFLSRSAQPLFEYSPLDLDAPSIRQVRVLADLSSDGHIRLEICHASTKSTYSCLSYVWGRERTLHWIRLGERLFQVRHNLRAFLQSARKKPHVCSEWLWIDALCIDQSNNSERSHQVQQMGHIFSRAVKVISWLGDDEVIAQFFRESTPPLMLHAVYSKQTHPGWVRFLQSDYWARAWITQEVALARLITFMAGNEEIDRLQPPEWEENDVVLFQTLDAVYFVNYSHLWRDRSLIYLLQMFSRKDCRNRCDRIFSLLGMCGQGSDLDVDYDISYEDLSKRVLQVCSNSFCLCAVRLLDRVLNLEKPEAEVVEKQLFATLSLYTPNEFIDSGGPLAVRIRMPALCPLFSGTINVEIARGHCYGKQNLHDTSILYYDACDISINGEVPREATEDEFTEISRKREFKSKSWGHSVSYDRDAKIWNITFPFATLVQLARMEAAGDLCTRGNGADAASAKAHDEPKLHMSLGSDPYIDAPDLSLPARRTSNLGLHRRLRSFEVRPYLDYDGQSRYCGVFVYDWEHDIGFDWELDAWMYEECVI</sequence>
<dbReference type="AlphaFoldDB" id="A0A4Q4NCB1"/>
<dbReference type="PANTHER" id="PTHR24148:SF73">
    <property type="entry name" value="HET DOMAIN PROTEIN (AFU_ORTHOLOGUE AFUA_8G01020)"/>
    <property type="match status" value="1"/>
</dbReference>
<dbReference type="InterPro" id="IPR010730">
    <property type="entry name" value="HET"/>
</dbReference>
<gene>
    <name evidence="2" type="ORF">AA0117_g8143</name>
</gene>
<protein>
    <recommendedName>
        <fullName evidence="1">Heterokaryon incompatibility domain-containing protein</fullName>
    </recommendedName>
</protein>
<feature type="domain" description="Heterokaryon incompatibility" evidence="1">
    <location>
        <begin position="68"/>
        <end position="199"/>
    </location>
</feature>
<evidence type="ECO:0000313" key="3">
    <source>
        <dbReference type="Proteomes" id="UP000291422"/>
    </source>
</evidence>
<dbReference type="Proteomes" id="UP000291422">
    <property type="component" value="Unassembled WGS sequence"/>
</dbReference>
<dbReference type="InterPro" id="IPR052895">
    <property type="entry name" value="HetReg/Transcr_Mod"/>
</dbReference>
<dbReference type="Pfam" id="PF06985">
    <property type="entry name" value="HET"/>
    <property type="match status" value="1"/>
</dbReference>
<dbReference type="VEuPathDB" id="FungiDB:CC77DRAFT_948688"/>
<reference evidence="3" key="1">
    <citation type="journal article" date="2019" name="bioRxiv">
        <title>Genomics, evolutionary history and diagnostics of the Alternaria alternata species group including apple and Asian pear pathotypes.</title>
        <authorList>
            <person name="Armitage A.D."/>
            <person name="Cockerton H.M."/>
            <person name="Sreenivasaprasad S."/>
            <person name="Woodhall J.W."/>
            <person name="Lane C.R."/>
            <person name="Harrison R.J."/>
            <person name="Clarkson J.P."/>
        </authorList>
    </citation>
    <scope>NUCLEOTIDE SEQUENCE [LARGE SCALE GENOMIC DNA]</scope>
    <source>
        <strain evidence="3">FERA 1177</strain>
    </source>
</reference>
<evidence type="ECO:0000313" key="2">
    <source>
        <dbReference type="EMBL" id="RYN72974.1"/>
    </source>
</evidence>
<comment type="caution">
    <text evidence="2">The sequence shown here is derived from an EMBL/GenBank/DDBJ whole genome shotgun (WGS) entry which is preliminary data.</text>
</comment>
<proteinExistence type="predicted"/>
<evidence type="ECO:0000259" key="1">
    <source>
        <dbReference type="Pfam" id="PF06985"/>
    </source>
</evidence>
<organism evidence="2 3">
    <name type="scientific">Alternaria alternata</name>
    <name type="common">Alternaria rot fungus</name>
    <name type="synonym">Torula alternata</name>
    <dbReference type="NCBI Taxonomy" id="5599"/>
    <lineage>
        <taxon>Eukaryota</taxon>
        <taxon>Fungi</taxon>
        <taxon>Dikarya</taxon>
        <taxon>Ascomycota</taxon>
        <taxon>Pezizomycotina</taxon>
        <taxon>Dothideomycetes</taxon>
        <taxon>Pleosporomycetidae</taxon>
        <taxon>Pleosporales</taxon>
        <taxon>Pleosporineae</taxon>
        <taxon>Pleosporaceae</taxon>
        <taxon>Alternaria</taxon>
        <taxon>Alternaria sect. Alternaria</taxon>
        <taxon>Alternaria alternata complex</taxon>
    </lineage>
</organism>
<accession>A0A4Q4NCB1</accession>
<dbReference type="EMBL" id="PDXD01000023">
    <property type="protein sequence ID" value="RYN72974.1"/>
    <property type="molecule type" value="Genomic_DNA"/>
</dbReference>